<dbReference type="InterPro" id="IPR004827">
    <property type="entry name" value="bZIP"/>
</dbReference>
<keyword evidence="2" id="KW-0805">Transcription regulation</keyword>
<evidence type="ECO:0000256" key="4">
    <source>
        <dbReference type="ARBA" id="ARBA00023163"/>
    </source>
</evidence>
<keyword evidence="11" id="KW-1185">Reference proteome</keyword>
<evidence type="ECO:0000313" key="11">
    <source>
        <dbReference type="Proteomes" id="UP001162480"/>
    </source>
</evidence>
<evidence type="ECO:0000256" key="3">
    <source>
        <dbReference type="ARBA" id="ARBA00023125"/>
    </source>
</evidence>
<dbReference type="GO" id="GO:0005634">
    <property type="term" value="C:nucleus"/>
    <property type="evidence" value="ECO:0007669"/>
    <property type="project" value="TreeGrafter"/>
</dbReference>
<evidence type="ECO:0000256" key="1">
    <source>
        <dbReference type="ARBA" id="ARBA00022843"/>
    </source>
</evidence>
<keyword evidence="1" id="KW-0832">Ubl conjugation</keyword>
<accession>A0AA36BVA4</accession>
<sequence length="534" mass="58735">MTAIAEFQKPDTLIITTNGGSSTVRRAAIVATSATNGIAQHRPATSVITVKPILKTAPNVCKIQSNVTGLFTTSLLSPKQQQQQVQSQTQLQQQTDKKIVLGPHSENMNVFRLTSTTVADDEDASSIGSDGAPRKRRRLTHLSPEEKIQRRKLKNRVAAQTARDRKKAQMSDMEIAIDKLQTENKKLLQQNQMLQKKTKTLICENAELRESEDRIKMPTVRSTNCFSAAETHFDAVSLDDTLQLFGSNDEPSKLWKFLDEVCNSESKNPISSQSVTDSSCFGAAELLAKEDSNSMVGTATTQLDSLNELIKSEHFYVKPSPSLSPASDSGPKSLMEVCDILPCDAADEGVFVDEETIVPTVSSTVVVPDISNIATQEYDDIKDIDDITDNCVDNDNSSSDSDDGSYDFDPLALLQDILQESVGSREGKETYDILQLADLEHLDTSDLAEENNPITSLMLDTKLRKSCDSTESEMKIPMETTYMDQFSDSASDSGINSEPSNPGSPYQDQLMTIPFNDMDPMDDCLLPEIFPCLV</sequence>
<feature type="region of interest" description="Disordered" evidence="8">
    <location>
        <begin position="486"/>
        <end position="508"/>
    </location>
</feature>
<evidence type="ECO:0000313" key="10">
    <source>
        <dbReference type="EMBL" id="CAI9741295.1"/>
    </source>
</evidence>
<feature type="coiled-coil region" evidence="7">
    <location>
        <begin position="163"/>
        <end position="197"/>
    </location>
</feature>
<keyword evidence="3" id="KW-0238">DNA-binding</keyword>
<keyword evidence="7" id="KW-0175">Coiled coil</keyword>
<dbReference type="PROSITE" id="PS00036">
    <property type="entry name" value="BZIP_BASIC"/>
    <property type="match status" value="1"/>
</dbReference>
<dbReference type="Pfam" id="PF07716">
    <property type="entry name" value="bZIP_2"/>
    <property type="match status" value="1"/>
</dbReference>
<dbReference type="GO" id="GO:0000981">
    <property type="term" value="F:DNA-binding transcription factor activity, RNA polymerase II-specific"/>
    <property type="evidence" value="ECO:0007669"/>
    <property type="project" value="TreeGrafter"/>
</dbReference>
<keyword evidence="5" id="KW-0539">Nucleus</keyword>
<evidence type="ECO:0000256" key="2">
    <source>
        <dbReference type="ARBA" id="ARBA00023015"/>
    </source>
</evidence>
<gene>
    <name evidence="10" type="ORF">OCTVUL_1B019342</name>
</gene>
<dbReference type="EMBL" id="OX597839">
    <property type="protein sequence ID" value="CAI9741295.1"/>
    <property type="molecule type" value="Genomic_DNA"/>
</dbReference>
<keyword evidence="4" id="KW-0804">Transcription</keyword>
<evidence type="ECO:0000256" key="8">
    <source>
        <dbReference type="SAM" id="MobiDB-lite"/>
    </source>
</evidence>
<name>A0AA36BVA4_OCTVU</name>
<dbReference type="InterPro" id="IPR052470">
    <property type="entry name" value="ER_Stress-Reg_TF"/>
</dbReference>
<evidence type="ECO:0000259" key="9">
    <source>
        <dbReference type="PROSITE" id="PS50217"/>
    </source>
</evidence>
<dbReference type="PANTHER" id="PTHR46542">
    <property type="entry name" value="X-BOX BINDING PROTEIN 1"/>
    <property type="match status" value="1"/>
</dbReference>
<dbReference type="AlphaFoldDB" id="A0AA36BVA4"/>
<organism evidence="10 11">
    <name type="scientific">Octopus vulgaris</name>
    <name type="common">Common octopus</name>
    <dbReference type="NCBI Taxonomy" id="6645"/>
    <lineage>
        <taxon>Eukaryota</taxon>
        <taxon>Metazoa</taxon>
        <taxon>Spiralia</taxon>
        <taxon>Lophotrochozoa</taxon>
        <taxon>Mollusca</taxon>
        <taxon>Cephalopoda</taxon>
        <taxon>Coleoidea</taxon>
        <taxon>Octopodiformes</taxon>
        <taxon>Octopoda</taxon>
        <taxon>Incirrata</taxon>
        <taxon>Octopodidae</taxon>
        <taxon>Octopus</taxon>
    </lineage>
</organism>
<dbReference type="Gene3D" id="1.20.5.170">
    <property type="match status" value="1"/>
</dbReference>
<dbReference type="PANTHER" id="PTHR46542:SF1">
    <property type="entry name" value="X-BOX BINDING PROTEIN 1"/>
    <property type="match status" value="1"/>
</dbReference>
<reference evidence="10" key="1">
    <citation type="submission" date="2023-08" db="EMBL/GenBank/DDBJ databases">
        <authorList>
            <person name="Alioto T."/>
            <person name="Alioto T."/>
            <person name="Gomez Garrido J."/>
        </authorList>
    </citation>
    <scope>NUCLEOTIDE SEQUENCE</scope>
</reference>
<evidence type="ECO:0000256" key="6">
    <source>
        <dbReference type="ARBA" id="ARBA00040165"/>
    </source>
</evidence>
<dbReference type="Proteomes" id="UP001162480">
    <property type="component" value="Chromosome 26"/>
</dbReference>
<dbReference type="InterPro" id="IPR046347">
    <property type="entry name" value="bZIP_sf"/>
</dbReference>
<evidence type="ECO:0000256" key="5">
    <source>
        <dbReference type="ARBA" id="ARBA00023242"/>
    </source>
</evidence>
<dbReference type="CDD" id="cd14691">
    <property type="entry name" value="bZIP_XBP1"/>
    <property type="match status" value="1"/>
</dbReference>
<feature type="domain" description="BZIP" evidence="9">
    <location>
        <begin position="145"/>
        <end position="208"/>
    </location>
</feature>
<dbReference type="SMART" id="SM00338">
    <property type="entry name" value="BRLZ"/>
    <property type="match status" value="1"/>
</dbReference>
<protein>
    <recommendedName>
        <fullName evidence="6">X-box-binding protein 1</fullName>
    </recommendedName>
</protein>
<dbReference type="SUPFAM" id="SSF57959">
    <property type="entry name" value="Leucine zipper domain"/>
    <property type="match status" value="1"/>
</dbReference>
<proteinExistence type="predicted"/>
<dbReference type="PROSITE" id="PS50217">
    <property type="entry name" value="BZIP"/>
    <property type="match status" value="1"/>
</dbReference>
<evidence type="ECO:0000256" key="7">
    <source>
        <dbReference type="SAM" id="Coils"/>
    </source>
</evidence>
<dbReference type="GO" id="GO:0000977">
    <property type="term" value="F:RNA polymerase II transcription regulatory region sequence-specific DNA binding"/>
    <property type="evidence" value="ECO:0007669"/>
    <property type="project" value="TreeGrafter"/>
</dbReference>